<protein>
    <recommendedName>
        <fullName evidence="4">Autotransporter</fullName>
    </recommendedName>
</protein>
<sequence>MTNTQSSKSDVSNHPLQPHPCHTSAAFTDALGKPGRTAEDASRRLFLCSLSALGLSACGGGGSGSSAATPTGTATDTASATDITTDILANQNVTLSGDAIIRLPAGTSTYTGVISGKGTLALVATGGTGNPSTLVITQASTFTLPDAQQVAVVTKTSASGGYRLDITGSNPPVLTINPGVTLQIGTNTAADNNPNIIATSDGKNTASLVNGEINLNHIQNNGSIVLSSAQFILLGRISGNGPVLQGVGVWGGNSLRGVNPFGGVLSLTTGHDFGSNHVAASIPNAKAMLNEGSWLVWSPPGSVVSVSQNIFEAAYGNDINFHAIGNSTIVMSGIYSHTDNSPHNIPNVLNPGLSNPALNYAKAIYRNGLNNGNDASYRGVNIESGAGTVQWGDGTHANFFLPSAPSPAEPYPALGAKNAYINLRGCTLAFNYNAPVTLNIGISGGGGGPHRGGETGWGNVTLMPTAGNDVTLAQPQNYNGTTTIGANAILRIGAGKTVPLNYITVNASSNSTVLQATYNGDSSLLTAESSGGLATNAIVNAGQLIIQNTTTDIILSNISGSGSLVHNGAVTVTLRDNSYSGGTTLNSGRLLAGSTLALGTGNVTNNAALALSGTRALTLGGGFQQGSSASLTLAIDGATPGVTHDQLTVTGTVVLGGTLTLNFTGGYASGQKLVLIQAASISGSFSTLTSHGAAVVAGQDATGFYVTVQ</sequence>
<keyword evidence="3" id="KW-1185">Reference proteome</keyword>
<reference evidence="3" key="1">
    <citation type="submission" date="2006-02" db="EMBL/GenBank/DDBJ databases">
        <title>Complete sequence of chromosome of Rhodoferax ferrireducens DSM 15236.</title>
        <authorList>
            <person name="Copeland A."/>
            <person name="Lucas S."/>
            <person name="Lapidus A."/>
            <person name="Barry K."/>
            <person name="Detter J.C."/>
            <person name="Glavina del Rio T."/>
            <person name="Hammon N."/>
            <person name="Israni S."/>
            <person name="Pitluck S."/>
            <person name="Brettin T."/>
            <person name="Bruce D."/>
            <person name="Han C."/>
            <person name="Tapia R."/>
            <person name="Gilna P."/>
            <person name="Kiss H."/>
            <person name="Schmutz J."/>
            <person name="Larimer F."/>
            <person name="Land M."/>
            <person name="Kyrpides N."/>
            <person name="Ivanova N."/>
            <person name="Richardson P."/>
        </authorList>
    </citation>
    <scope>NUCLEOTIDE SEQUENCE [LARGE SCALE GENOMIC DNA]</scope>
    <source>
        <strain evidence="3">ATCC BAA-621 / DSM 15236 / T118</strain>
    </source>
</reference>
<dbReference type="RefSeq" id="WP_011464510.1">
    <property type="nucleotide sequence ID" value="NC_007908.1"/>
</dbReference>
<name>Q21WB1_ALBFT</name>
<gene>
    <name evidence="2" type="ordered locus">Rfer_2218</name>
</gene>
<dbReference type="OrthoDB" id="9815868at2"/>
<dbReference type="eggNOG" id="COG4625">
    <property type="taxonomic scope" value="Bacteria"/>
</dbReference>
<dbReference type="AlphaFoldDB" id="Q21WB1"/>
<dbReference type="SUPFAM" id="SSF51126">
    <property type="entry name" value="Pectin lyase-like"/>
    <property type="match status" value="1"/>
</dbReference>
<evidence type="ECO:0000313" key="2">
    <source>
        <dbReference type="EMBL" id="ABD69942.1"/>
    </source>
</evidence>
<dbReference type="Proteomes" id="UP000008332">
    <property type="component" value="Chromosome"/>
</dbReference>
<evidence type="ECO:0000313" key="3">
    <source>
        <dbReference type="Proteomes" id="UP000008332"/>
    </source>
</evidence>
<dbReference type="InterPro" id="IPR011050">
    <property type="entry name" value="Pectin_lyase_fold/virulence"/>
</dbReference>
<dbReference type="KEGG" id="rfr:Rfer_2218"/>
<dbReference type="STRING" id="338969.Rfer_2218"/>
<accession>Q21WB1</accession>
<organism evidence="2 3">
    <name type="scientific">Albidiferax ferrireducens (strain ATCC BAA-621 / DSM 15236 / T118)</name>
    <name type="common">Rhodoferax ferrireducens</name>
    <dbReference type="NCBI Taxonomy" id="338969"/>
    <lineage>
        <taxon>Bacteria</taxon>
        <taxon>Pseudomonadati</taxon>
        <taxon>Pseudomonadota</taxon>
        <taxon>Betaproteobacteria</taxon>
        <taxon>Burkholderiales</taxon>
        <taxon>Comamonadaceae</taxon>
        <taxon>Rhodoferax</taxon>
    </lineage>
</organism>
<evidence type="ECO:0000256" key="1">
    <source>
        <dbReference type="SAM" id="MobiDB-lite"/>
    </source>
</evidence>
<dbReference type="HOGENOM" id="CLU_389256_0_0_4"/>
<feature type="compositionally biased region" description="Polar residues" evidence="1">
    <location>
        <begin position="1"/>
        <end position="15"/>
    </location>
</feature>
<feature type="region of interest" description="Disordered" evidence="1">
    <location>
        <begin position="1"/>
        <end position="35"/>
    </location>
</feature>
<proteinExistence type="predicted"/>
<dbReference type="EMBL" id="CP000267">
    <property type="protein sequence ID" value="ABD69942.1"/>
    <property type="molecule type" value="Genomic_DNA"/>
</dbReference>
<evidence type="ECO:0008006" key="4">
    <source>
        <dbReference type="Google" id="ProtNLM"/>
    </source>
</evidence>